<sequence length="133" mass="14293">MWTETLFIPESSNEHTQSQINLTLEIENINQPTNETHSSQAPLNSVLIISSSYLPIHSTSNQNLPNPSPSAIAASPIPVSSNSEILYSCSPVIPLASSCIDNTPHLNQESNKTPCLNLPTSSLAMSTSLYSIS</sequence>
<evidence type="ECO:0000313" key="1">
    <source>
        <dbReference type="EMBL" id="MBW0465484.1"/>
    </source>
</evidence>
<reference evidence="1" key="1">
    <citation type="submission" date="2021-03" db="EMBL/GenBank/DDBJ databases">
        <title>Draft genome sequence of rust myrtle Austropuccinia psidii MF-1, a brazilian biotype.</title>
        <authorList>
            <person name="Quecine M.C."/>
            <person name="Pachon D.M.R."/>
            <person name="Bonatelli M.L."/>
            <person name="Correr F.H."/>
            <person name="Franceschini L.M."/>
            <person name="Leite T.F."/>
            <person name="Margarido G.R.A."/>
            <person name="Almeida C.A."/>
            <person name="Ferrarezi J.A."/>
            <person name="Labate C.A."/>
        </authorList>
    </citation>
    <scope>NUCLEOTIDE SEQUENCE</scope>
    <source>
        <strain evidence="1">MF-1</strain>
    </source>
</reference>
<dbReference type="EMBL" id="AVOT02001054">
    <property type="protein sequence ID" value="MBW0465484.1"/>
    <property type="molecule type" value="Genomic_DNA"/>
</dbReference>
<evidence type="ECO:0000313" key="2">
    <source>
        <dbReference type="Proteomes" id="UP000765509"/>
    </source>
</evidence>
<comment type="caution">
    <text evidence="1">The sequence shown here is derived from an EMBL/GenBank/DDBJ whole genome shotgun (WGS) entry which is preliminary data.</text>
</comment>
<keyword evidence="2" id="KW-1185">Reference proteome</keyword>
<protein>
    <submittedName>
        <fullName evidence="1">Uncharacterized protein</fullName>
    </submittedName>
</protein>
<name>A0A9Q3BHN2_9BASI</name>
<gene>
    <name evidence="1" type="ORF">O181_005199</name>
</gene>
<proteinExistence type="predicted"/>
<organism evidence="1 2">
    <name type="scientific">Austropuccinia psidii MF-1</name>
    <dbReference type="NCBI Taxonomy" id="1389203"/>
    <lineage>
        <taxon>Eukaryota</taxon>
        <taxon>Fungi</taxon>
        <taxon>Dikarya</taxon>
        <taxon>Basidiomycota</taxon>
        <taxon>Pucciniomycotina</taxon>
        <taxon>Pucciniomycetes</taxon>
        <taxon>Pucciniales</taxon>
        <taxon>Sphaerophragmiaceae</taxon>
        <taxon>Austropuccinia</taxon>
    </lineage>
</organism>
<accession>A0A9Q3BHN2</accession>
<dbReference type="AlphaFoldDB" id="A0A9Q3BHN2"/>
<dbReference type="Proteomes" id="UP000765509">
    <property type="component" value="Unassembled WGS sequence"/>
</dbReference>